<dbReference type="EMBL" id="CAJVCH010538307">
    <property type="protein sequence ID" value="CAG7826021.1"/>
    <property type="molecule type" value="Genomic_DNA"/>
</dbReference>
<reference evidence="2" key="1">
    <citation type="submission" date="2021-06" db="EMBL/GenBank/DDBJ databases">
        <authorList>
            <person name="Hodson N. C."/>
            <person name="Mongue J. A."/>
            <person name="Jaron S. K."/>
        </authorList>
    </citation>
    <scope>NUCLEOTIDE SEQUENCE</scope>
</reference>
<feature type="compositionally biased region" description="Polar residues" evidence="1">
    <location>
        <begin position="148"/>
        <end position="160"/>
    </location>
</feature>
<keyword evidence="3" id="KW-1185">Reference proteome</keyword>
<feature type="non-terminal residue" evidence="2">
    <location>
        <position position="1"/>
    </location>
</feature>
<feature type="non-terminal residue" evidence="2">
    <location>
        <position position="198"/>
    </location>
</feature>
<feature type="region of interest" description="Disordered" evidence="1">
    <location>
        <begin position="148"/>
        <end position="178"/>
    </location>
</feature>
<evidence type="ECO:0000256" key="1">
    <source>
        <dbReference type="SAM" id="MobiDB-lite"/>
    </source>
</evidence>
<evidence type="ECO:0000313" key="2">
    <source>
        <dbReference type="EMBL" id="CAG7826021.1"/>
    </source>
</evidence>
<protein>
    <submittedName>
        <fullName evidence="2">Uncharacterized protein</fullName>
    </submittedName>
</protein>
<proteinExistence type="predicted"/>
<accession>A0A8J2L252</accession>
<dbReference type="AlphaFoldDB" id="A0A8J2L252"/>
<evidence type="ECO:0000313" key="3">
    <source>
        <dbReference type="Proteomes" id="UP000708208"/>
    </source>
</evidence>
<comment type="caution">
    <text evidence="2">The sequence shown here is derived from an EMBL/GenBank/DDBJ whole genome shotgun (WGS) entry which is preliminary data.</text>
</comment>
<gene>
    <name evidence="2" type="ORF">AFUS01_LOCUS36092</name>
</gene>
<sequence length="198" mass="21961">NNNNKGANRAEKNGVKLVVPQPHCVEILSAQGTTPQSQLIRLSPVNNIEGNIIPPEEALTTPEVPPFLLLPPRHENNSVKIVEDSDVKIEHTNNSLSCSNNNPVKISNNPDLIECGNILEGNKLRRVSKLRIWISPLILKNDINKKQLNSDSSSALSPKKNSVLEREDDLSELNSPELSSTEGCHFQIEYYDSRTGLR</sequence>
<dbReference type="Proteomes" id="UP000708208">
    <property type="component" value="Unassembled WGS sequence"/>
</dbReference>
<name>A0A8J2L252_9HEXA</name>
<organism evidence="2 3">
    <name type="scientific">Allacma fusca</name>
    <dbReference type="NCBI Taxonomy" id="39272"/>
    <lineage>
        <taxon>Eukaryota</taxon>
        <taxon>Metazoa</taxon>
        <taxon>Ecdysozoa</taxon>
        <taxon>Arthropoda</taxon>
        <taxon>Hexapoda</taxon>
        <taxon>Collembola</taxon>
        <taxon>Symphypleona</taxon>
        <taxon>Sminthuridae</taxon>
        <taxon>Allacma</taxon>
    </lineage>
</organism>